<dbReference type="Gene3D" id="1.20.1270.390">
    <property type="match status" value="1"/>
</dbReference>
<reference evidence="4 5" key="1">
    <citation type="submission" date="2018-04" db="EMBL/GenBank/DDBJ databases">
        <title>Novel species isolated from glacier.</title>
        <authorList>
            <person name="Liu Q."/>
            <person name="Xin Y.-H."/>
        </authorList>
    </citation>
    <scope>NUCLEOTIDE SEQUENCE [LARGE SCALE GENOMIC DNA]</scope>
    <source>
        <strain evidence="4 5">GT1R17</strain>
    </source>
</reference>
<protein>
    <recommendedName>
        <fullName evidence="3">DUF4398 domain-containing protein</fullName>
    </recommendedName>
</protein>
<evidence type="ECO:0000256" key="2">
    <source>
        <dbReference type="SAM" id="SignalP"/>
    </source>
</evidence>
<feature type="region of interest" description="Disordered" evidence="1">
    <location>
        <begin position="69"/>
        <end position="90"/>
    </location>
</feature>
<organism evidence="4 5">
    <name type="scientific">Stenotrophobium rhamnosiphilum</name>
    <dbReference type="NCBI Taxonomy" id="2029166"/>
    <lineage>
        <taxon>Bacteria</taxon>
        <taxon>Pseudomonadati</taxon>
        <taxon>Pseudomonadota</taxon>
        <taxon>Gammaproteobacteria</taxon>
        <taxon>Nevskiales</taxon>
        <taxon>Nevskiaceae</taxon>
        <taxon>Stenotrophobium</taxon>
    </lineage>
</organism>
<name>A0A2T5MIA6_9GAMM</name>
<keyword evidence="5" id="KW-1185">Reference proteome</keyword>
<dbReference type="PROSITE" id="PS51257">
    <property type="entry name" value="PROKAR_LIPOPROTEIN"/>
    <property type="match status" value="1"/>
</dbReference>
<feature type="compositionally biased region" description="Basic and acidic residues" evidence="1">
    <location>
        <begin position="71"/>
        <end position="90"/>
    </location>
</feature>
<dbReference type="AlphaFoldDB" id="A0A2T5MIA6"/>
<comment type="caution">
    <text evidence="4">The sequence shown here is derived from an EMBL/GenBank/DDBJ whole genome shotgun (WGS) entry which is preliminary data.</text>
</comment>
<dbReference type="RefSeq" id="WP_107939499.1">
    <property type="nucleotide sequence ID" value="NZ_QANS01000002.1"/>
</dbReference>
<feature type="chain" id="PRO_5015672902" description="DUF4398 domain-containing protein" evidence="2">
    <location>
        <begin position="24"/>
        <end position="128"/>
    </location>
</feature>
<evidence type="ECO:0000313" key="5">
    <source>
        <dbReference type="Proteomes" id="UP000244248"/>
    </source>
</evidence>
<dbReference type="Proteomes" id="UP000244248">
    <property type="component" value="Unassembled WGS sequence"/>
</dbReference>
<proteinExistence type="predicted"/>
<dbReference type="Pfam" id="PF14346">
    <property type="entry name" value="DUF4398"/>
    <property type="match status" value="1"/>
</dbReference>
<sequence length="128" mass="13558">MKLHLVPLRVLLMGGVLALAACASTPQPPLDTLQAADISVASAEKESGAEFAPLEMRTAREKLAAAHAAALKKDDKDMTESRRLADEARADADLATSKARLGKANAVNQELQKNGKALRQETQRNTGG</sequence>
<evidence type="ECO:0000313" key="4">
    <source>
        <dbReference type="EMBL" id="PTU32305.1"/>
    </source>
</evidence>
<accession>A0A2T5MIA6</accession>
<keyword evidence="2" id="KW-0732">Signal</keyword>
<dbReference type="EMBL" id="QANS01000002">
    <property type="protein sequence ID" value="PTU32305.1"/>
    <property type="molecule type" value="Genomic_DNA"/>
</dbReference>
<dbReference type="InterPro" id="IPR025511">
    <property type="entry name" value="DUF4398"/>
</dbReference>
<evidence type="ECO:0000256" key="1">
    <source>
        <dbReference type="SAM" id="MobiDB-lite"/>
    </source>
</evidence>
<evidence type="ECO:0000259" key="3">
    <source>
        <dbReference type="Pfam" id="PF14346"/>
    </source>
</evidence>
<feature type="region of interest" description="Disordered" evidence="1">
    <location>
        <begin position="105"/>
        <end position="128"/>
    </location>
</feature>
<feature type="signal peptide" evidence="2">
    <location>
        <begin position="1"/>
        <end position="23"/>
    </location>
</feature>
<gene>
    <name evidence="4" type="ORF">CJD38_06545</name>
</gene>
<feature type="domain" description="DUF4398" evidence="3">
    <location>
        <begin position="32"/>
        <end position="109"/>
    </location>
</feature>